<comment type="subunit">
    <text evidence="1">Part of the SCF (SKP1-CUL1-F-box) E3 ubiquitin-protein ligase complex SCF(FBXO9) composed of CUL1, SKP1, RBX1 and FBXO9. Interacts with TTI1 and TELO2; when TTI1 and TELO2 are phosphorylated by CK2.</text>
</comment>
<feature type="region of interest" description="Disordered" evidence="2">
    <location>
        <begin position="289"/>
        <end position="326"/>
    </location>
</feature>
<organism evidence="4 5">
    <name type="scientific">Lynx pardinus</name>
    <name type="common">Iberian lynx</name>
    <name type="synonym">Felis pardina</name>
    <dbReference type="NCBI Taxonomy" id="191816"/>
    <lineage>
        <taxon>Eukaryota</taxon>
        <taxon>Metazoa</taxon>
        <taxon>Chordata</taxon>
        <taxon>Craniata</taxon>
        <taxon>Vertebrata</taxon>
        <taxon>Euteleostomi</taxon>
        <taxon>Mammalia</taxon>
        <taxon>Eutheria</taxon>
        <taxon>Laurasiatheria</taxon>
        <taxon>Carnivora</taxon>
        <taxon>Feliformia</taxon>
        <taxon>Felidae</taxon>
        <taxon>Felinae</taxon>
        <taxon>Lynx</taxon>
    </lineage>
</organism>
<gene>
    <name evidence="4" type="ORF">LYPA_23C007500</name>
</gene>
<dbReference type="SMART" id="SM00256">
    <property type="entry name" value="FBOX"/>
    <property type="match status" value="1"/>
</dbReference>
<protein>
    <recommendedName>
        <fullName evidence="1">F-box only protein</fullName>
    </recommendedName>
</protein>
<evidence type="ECO:0000313" key="5">
    <source>
        <dbReference type="Proteomes" id="UP000386466"/>
    </source>
</evidence>
<dbReference type="EMBL" id="CAAGRJ010012526">
    <property type="protein sequence ID" value="VFV29186.1"/>
    <property type="molecule type" value="Genomic_DNA"/>
</dbReference>
<dbReference type="InterPro" id="IPR036047">
    <property type="entry name" value="F-box-like_dom_sf"/>
</dbReference>
<evidence type="ECO:0000256" key="1">
    <source>
        <dbReference type="RuleBase" id="RU369085"/>
    </source>
</evidence>
<comment type="function">
    <text evidence="1">Substrate recognition component of a SCF (SKP1-CUL1-F-box protein) E3 ubiquitin-protein ligase complex which mediates the ubiquitination and subsequent proteasomal degradation of target proteins and plays a role in several biological processes such as cell cycle, cell proliferation, or maintenance of chromosome stability. Ubiquitinates mTORC1-bound TTI1 and TELO2 when they are phosphorylated by CK2 following growth factor deprivation, leading to their degradation. In contrast, does not mediate ubiquitination of TTI1 and TELO2 when they are part of the mTORC2 complex. As a consequence, mTORC1 is inactivated to restrain cell growth and protein translation, while mTORC2 is the activated due to the relief of feedback inhibition by mTORC1. Plays a role in maintaining epithelial cell survival by regulating the turn-over of chromatin modulator PRMT4 through ubiquitination and degradation by the proteasomal pathway. Regulates also PPARgamma stability by facilitating PPARgamma/PPARG ubiquitination and thereby plays a role in adipocyte differentiation.</text>
</comment>
<name>A0A485NBF1_LYNPA</name>
<proteinExistence type="predicted"/>
<dbReference type="SUPFAM" id="SSF81383">
    <property type="entry name" value="F-box domain"/>
    <property type="match status" value="1"/>
</dbReference>
<dbReference type="Proteomes" id="UP000386466">
    <property type="component" value="Unassembled WGS sequence"/>
</dbReference>
<dbReference type="GO" id="GO:0016567">
    <property type="term" value="P:protein ubiquitination"/>
    <property type="evidence" value="ECO:0007669"/>
    <property type="project" value="UniProtKB-UniRule"/>
</dbReference>
<keyword evidence="5" id="KW-1185">Reference proteome</keyword>
<dbReference type="GO" id="GO:0005737">
    <property type="term" value="C:cytoplasm"/>
    <property type="evidence" value="ECO:0007669"/>
    <property type="project" value="UniProtKB-SubCell"/>
</dbReference>
<feature type="domain" description="F-box" evidence="3">
    <location>
        <begin position="2"/>
        <end position="48"/>
    </location>
</feature>
<dbReference type="PANTHER" id="PTHR12874">
    <property type="entry name" value="F-BOX ONLY PROTEIN 48-RELATED"/>
    <property type="match status" value="1"/>
</dbReference>
<evidence type="ECO:0000259" key="3">
    <source>
        <dbReference type="PROSITE" id="PS50181"/>
    </source>
</evidence>
<dbReference type="FunFam" id="1.20.1280.50:FF:000005">
    <property type="entry name" value="F-box/LRR-repeat protein 3 isoform X1"/>
    <property type="match status" value="1"/>
</dbReference>
<dbReference type="GO" id="GO:0031146">
    <property type="term" value="P:SCF-dependent proteasomal ubiquitin-dependent protein catabolic process"/>
    <property type="evidence" value="ECO:0007669"/>
    <property type="project" value="UniProtKB-UniRule"/>
</dbReference>
<dbReference type="AlphaFoldDB" id="A0A485NBF1"/>
<keyword evidence="1" id="KW-0963">Cytoplasm</keyword>
<dbReference type="InterPro" id="IPR001810">
    <property type="entry name" value="F-box_dom"/>
</dbReference>
<keyword evidence="4" id="KW-0346">Stress response</keyword>
<evidence type="ECO:0000313" key="4">
    <source>
        <dbReference type="EMBL" id="VFV29186.1"/>
    </source>
</evidence>
<reference evidence="4 5" key="1">
    <citation type="submission" date="2019-01" db="EMBL/GenBank/DDBJ databases">
        <authorList>
            <person name="Alioto T."/>
            <person name="Alioto T."/>
        </authorList>
    </citation>
    <scope>NUCLEOTIDE SEQUENCE [LARGE SCALE GENOMIC DNA]</scope>
</reference>
<keyword evidence="1" id="KW-0833">Ubl conjugation pathway</keyword>
<evidence type="ECO:0000256" key="2">
    <source>
        <dbReference type="SAM" id="MobiDB-lite"/>
    </source>
</evidence>
<feature type="region of interest" description="Disordered" evidence="2">
    <location>
        <begin position="214"/>
        <end position="237"/>
    </location>
</feature>
<accession>A0A485NBF1</accession>
<comment type="pathway">
    <text evidence="1">Protein modification; protein ubiquitination.</text>
</comment>
<dbReference type="PANTHER" id="PTHR12874:SF9">
    <property type="entry name" value="F-BOX ONLY PROTEIN 48"/>
    <property type="match status" value="1"/>
</dbReference>
<dbReference type="PROSITE" id="PS50181">
    <property type="entry name" value="FBOX"/>
    <property type="match status" value="1"/>
</dbReference>
<comment type="subcellular location">
    <subcellularLocation>
        <location evidence="1">Cytoplasm</location>
    </subcellularLocation>
</comment>
<dbReference type="Pfam" id="PF12937">
    <property type="entry name" value="F-box-like"/>
    <property type="match status" value="1"/>
</dbReference>
<sequence>MTEPGEQLPEEVLALIFRHLPLRDRATASRVCRAWAAAATCSAVWHDTIISSFLSRVLLGASIQTNGLNCGTLFSMDGGSSEWSWVQACHSVGGGDWADSQVPQHPSPTPSRRQNEILWREVVTLRQSHGQQHRVIGKLIQCLFGPLQTGPSNAGAKRKLSLMLDEGSSCPTAAKFSACPLPGALLQDPYFIQSPLPETTLGLTSSHRARGPIISDIHEDSPSPDGTRLSPSSGGRREKGLALLKEEPASPGGEGEAGLALAPNECDFCVTAPPPLPVAVVQAILEGKGSFSPDGPRNAQQPEPRGPREVPDRGTLGLDRGMRSPENLLPPMLLRAPPESVEPAGPLDVLGPSHQGREWTLMDLDMELSLMQPLVPERSENELAVKGLNSPGPGKDSTLGAPLLLDVQAALGSPALGLPGALTIYSAPESRASYLGPGANPSP</sequence>
<dbReference type="GO" id="GO:0019005">
    <property type="term" value="C:SCF ubiquitin ligase complex"/>
    <property type="evidence" value="ECO:0007669"/>
    <property type="project" value="UniProtKB-UniRule"/>
</dbReference>
<dbReference type="Gene3D" id="1.20.1280.50">
    <property type="match status" value="1"/>
</dbReference>